<dbReference type="EMBL" id="CAJVPS010010389">
    <property type="protein sequence ID" value="CAG8657666.1"/>
    <property type="molecule type" value="Genomic_DNA"/>
</dbReference>
<sequence length="41" mass="4665">SLLDKLWSFAGARSIREAVIDKQKPPKIKPIIYKVNKIGQN</sequence>
<comment type="caution">
    <text evidence="1">The sequence shown here is derived from an EMBL/GenBank/DDBJ whole genome shotgun (WGS) entry which is preliminary data.</text>
</comment>
<feature type="non-terminal residue" evidence="1">
    <location>
        <position position="41"/>
    </location>
</feature>
<reference evidence="1" key="1">
    <citation type="submission" date="2021-06" db="EMBL/GenBank/DDBJ databases">
        <authorList>
            <person name="Kallberg Y."/>
            <person name="Tangrot J."/>
            <person name="Rosling A."/>
        </authorList>
    </citation>
    <scope>NUCLEOTIDE SEQUENCE</scope>
    <source>
        <strain evidence="1">FL130A</strain>
    </source>
</reference>
<gene>
    <name evidence="1" type="ORF">ALEPTO_LOCUS10225</name>
</gene>
<keyword evidence="2" id="KW-1185">Reference proteome</keyword>
<organism evidence="1 2">
    <name type="scientific">Ambispora leptoticha</name>
    <dbReference type="NCBI Taxonomy" id="144679"/>
    <lineage>
        <taxon>Eukaryota</taxon>
        <taxon>Fungi</taxon>
        <taxon>Fungi incertae sedis</taxon>
        <taxon>Mucoromycota</taxon>
        <taxon>Glomeromycotina</taxon>
        <taxon>Glomeromycetes</taxon>
        <taxon>Archaeosporales</taxon>
        <taxon>Ambisporaceae</taxon>
        <taxon>Ambispora</taxon>
    </lineage>
</organism>
<name>A0A9N9H593_9GLOM</name>
<dbReference type="AlphaFoldDB" id="A0A9N9H593"/>
<protein>
    <submittedName>
        <fullName evidence="1">14687_t:CDS:1</fullName>
    </submittedName>
</protein>
<dbReference type="Proteomes" id="UP000789508">
    <property type="component" value="Unassembled WGS sequence"/>
</dbReference>
<evidence type="ECO:0000313" key="1">
    <source>
        <dbReference type="EMBL" id="CAG8657666.1"/>
    </source>
</evidence>
<proteinExistence type="predicted"/>
<accession>A0A9N9H593</accession>
<evidence type="ECO:0000313" key="2">
    <source>
        <dbReference type="Proteomes" id="UP000789508"/>
    </source>
</evidence>